<dbReference type="PANTHER" id="PTHR43475:SF1">
    <property type="entry name" value="METHYLTHIORIBOSE-1-PHOSPHATE ISOMERASE"/>
    <property type="match status" value="1"/>
</dbReference>
<dbReference type="SUPFAM" id="SSF55811">
    <property type="entry name" value="Nudix"/>
    <property type="match status" value="1"/>
</dbReference>
<gene>
    <name evidence="3" type="ORF">GCU68_07770</name>
</gene>
<dbReference type="Gene3D" id="3.40.50.10470">
    <property type="entry name" value="Translation initiation factor eif-2b, domain 2"/>
    <property type="match status" value="1"/>
</dbReference>
<dbReference type="GO" id="GO:0019509">
    <property type="term" value="P:L-methionine salvage from methylthioadenosine"/>
    <property type="evidence" value="ECO:0007669"/>
    <property type="project" value="TreeGrafter"/>
</dbReference>
<sequence>MHDETADEPTPVVTGFLRNRGEVLLLRRSDAVGTYTGQWGGVSGFAEGDPDAQIRTEIREETGLEVDDNVSLARSGRPVRFEDADLGREWVVHPYLFDCETRDIELSAEHDVFEWLSPTVILEADDDREPVPELWTAYERVAPTVRSITADSEHGAASLSIRALEVLRDRAAIATAERAEFGTNPDGEWDELAALARQLLEARPSMAVLRNRLNRVMAGAADDSDGAGGAPAVLEAARAGIERALAADDDAAATASERIDGSVATLSRSDTVLEALREGNPSRVFVAESRPAREGVAVAEELAAADDLDCPVTVHTDAAVAHVLSREAVDRVVVGADTIRPDGAVVNKTGTRTLTLAAAREGIPVSVVAATDKVSTREAVNLESGDRSAVYDGDAPLDVLNPTFDVTPADCIDEFVTERGVLEAAEIDNVVAELRAFEEWPDR</sequence>
<dbReference type="Pfam" id="PF00293">
    <property type="entry name" value="NUDIX"/>
    <property type="match status" value="1"/>
</dbReference>
<proteinExistence type="inferred from homology"/>
<dbReference type="PROSITE" id="PS51462">
    <property type="entry name" value="NUDIX"/>
    <property type="match status" value="1"/>
</dbReference>
<reference evidence="3 4" key="1">
    <citation type="journal article" date="2007" name="Int. J. Syst. Evol. Microbiol.">
        <title>Natronorubrum sulfidifaciens sp. nov., an extremely haloalkaliphilic archaeon isolated from Aiding salt lake in Xin-Jiang, China.</title>
        <authorList>
            <person name="Cui H.L."/>
            <person name="Tohty D."/>
            <person name="Liu H.C."/>
            <person name="Liu S.J."/>
            <person name="Oren A."/>
            <person name="Zhou P.J."/>
        </authorList>
    </citation>
    <scope>NUCLEOTIDE SEQUENCE [LARGE SCALE GENOMIC DNA]</scope>
    <source>
        <strain evidence="3 4">7-3</strain>
    </source>
</reference>
<dbReference type="GeneID" id="42300936"/>
<dbReference type="Gene3D" id="3.90.79.10">
    <property type="entry name" value="Nucleoside Triphosphate Pyrophosphohydrolase"/>
    <property type="match status" value="1"/>
</dbReference>
<dbReference type="PANTHER" id="PTHR43475">
    <property type="entry name" value="METHYLTHIORIBOSE-1-PHOSPHATE ISOMERASE"/>
    <property type="match status" value="1"/>
</dbReference>
<dbReference type="KEGG" id="nas:GCU68_07770"/>
<dbReference type="GO" id="GO:0046523">
    <property type="term" value="F:S-methyl-5-thioribose-1-phosphate isomerase activity"/>
    <property type="evidence" value="ECO:0007669"/>
    <property type="project" value="TreeGrafter"/>
</dbReference>
<dbReference type="InterPro" id="IPR015797">
    <property type="entry name" value="NUDIX_hydrolase-like_dom_sf"/>
</dbReference>
<accession>A0A5P9P2Q9</accession>
<dbReference type="AlphaFoldDB" id="A0A5P9P2Q9"/>
<protein>
    <submittedName>
        <fullName evidence="3">NUDIX domain-containing protein</fullName>
    </submittedName>
</protein>
<evidence type="ECO:0000259" key="2">
    <source>
        <dbReference type="PROSITE" id="PS51462"/>
    </source>
</evidence>
<feature type="domain" description="Nudix hydrolase" evidence="2">
    <location>
        <begin position="8"/>
        <end position="138"/>
    </location>
</feature>
<dbReference type="Pfam" id="PF01008">
    <property type="entry name" value="IF-2B"/>
    <property type="match status" value="1"/>
</dbReference>
<dbReference type="InterPro" id="IPR000086">
    <property type="entry name" value="NUDIX_hydrolase_dom"/>
</dbReference>
<organism evidence="3 4">
    <name type="scientific">Natronorubrum aibiense</name>
    <dbReference type="NCBI Taxonomy" id="348826"/>
    <lineage>
        <taxon>Archaea</taxon>
        <taxon>Methanobacteriati</taxon>
        <taxon>Methanobacteriota</taxon>
        <taxon>Stenosarchaea group</taxon>
        <taxon>Halobacteria</taxon>
        <taxon>Halobacteriales</taxon>
        <taxon>Natrialbaceae</taxon>
        <taxon>Natronorubrum</taxon>
    </lineage>
</organism>
<evidence type="ECO:0000313" key="4">
    <source>
        <dbReference type="Proteomes" id="UP000326170"/>
    </source>
</evidence>
<evidence type="ECO:0000256" key="1">
    <source>
        <dbReference type="RuleBase" id="RU003814"/>
    </source>
</evidence>
<dbReference type="InterPro" id="IPR000649">
    <property type="entry name" value="IF-2B-related"/>
</dbReference>
<comment type="similarity">
    <text evidence="1">Belongs to the eIF-2B alpha/beta/delta subunits family.</text>
</comment>
<dbReference type="EMBL" id="CP045488">
    <property type="protein sequence ID" value="QFU82425.1"/>
    <property type="molecule type" value="Genomic_DNA"/>
</dbReference>
<dbReference type="InterPro" id="IPR042529">
    <property type="entry name" value="IF_2B-like_C"/>
</dbReference>
<dbReference type="Proteomes" id="UP000326170">
    <property type="component" value="Chromosome"/>
</dbReference>
<dbReference type="RefSeq" id="WP_152940432.1">
    <property type="nucleotide sequence ID" value="NZ_CP045488.1"/>
</dbReference>
<evidence type="ECO:0000313" key="3">
    <source>
        <dbReference type="EMBL" id="QFU82425.1"/>
    </source>
</evidence>
<dbReference type="InterPro" id="IPR037171">
    <property type="entry name" value="NagB/RpiA_transferase-like"/>
</dbReference>
<dbReference type="SUPFAM" id="SSF100950">
    <property type="entry name" value="NagB/RpiA/CoA transferase-like"/>
    <property type="match status" value="1"/>
</dbReference>
<name>A0A5P9P2Q9_9EURY</name>
<dbReference type="OrthoDB" id="27639at2157"/>
<keyword evidence="4" id="KW-1185">Reference proteome</keyword>